<feature type="region of interest" description="Disordered" evidence="7">
    <location>
        <begin position="730"/>
        <end position="762"/>
    </location>
</feature>
<dbReference type="PANTHER" id="PTHR11669:SF46">
    <property type="entry name" value="PROTEIN STICHEL-LIKE 3"/>
    <property type="match status" value="1"/>
</dbReference>
<feature type="compositionally biased region" description="Polar residues" evidence="7">
    <location>
        <begin position="94"/>
        <end position="106"/>
    </location>
</feature>
<dbReference type="Proteomes" id="UP001346149">
    <property type="component" value="Unassembled WGS sequence"/>
</dbReference>
<dbReference type="InterPro" id="IPR027417">
    <property type="entry name" value="P-loop_NTPase"/>
</dbReference>
<evidence type="ECO:0000256" key="4">
    <source>
        <dbReference type="ARBA" id="ARBA00022833"/>
    </source>
</evidence>
<keyword evidence="2" id="KW-0479">Metal-binding</keyword>
<keyword evidence="5" id="KW-0067">ATP-binding</keyword>
<dbReference type="PANTHER" id="PTHR11669">
    <property type="entry name" value="REPLICATION FACTOR C / DNA POLYMERASE III GAMMA-TAU SUBUNIT"/>
    <property type="match status" value="1"/>
</dbReference>
<feature type="region of interest" description="Disordered" evidence="7">
    <location>
        <begin position="239"/>
        <end position="272"/>
    </location>
</feature>
<evidence type="ECO:0000259" key="8">
    <source>
        <dbReference type="Pfam" id="PF23007"/>
    </source>
</evidence>
<keyword evidence="4" id="KW-0862">Zinc</keyword>
<dbReference type="SUPFAM" id="SSF48019">
    <property type="entry name" value="post-AAA+ oligomerization domain-like"/>
    <property type="match status" value="1"/>
</dbReference>
<evidence type="ECO:0000256" key="7">
    <source>
        <dbReference type="SAM" id="MobiDB-lite"/>
    </source>
</evidence>
<sequence>MAEPVRSGILKDVNGDINGHLRDHIHFTNYIHLKNRMQRSHSLWDPSASTISGHPQSVDVLPQKCEKQGSNNIQDGRRSIGTGRSRQWRRFPGNSPQFSPLGSSHITSKEESSHCIVSGKSDSIWRKKRQKGKQVHGPQFKTIVNQLNDVRLDIDDHPNIHPKRALLRSDGKAQESGSCKCTCLANEGKRPKFRTSWRPQAWVASQHVGVKNMSLSGSSSHGQRLIHMRHLMEEEVLVHEKDNEEEKEEEHQEKNNSSRTSRDGCGIPWDLSKNHQRGRSTLDYAGCLSSGHSETRRVGVDLPVTPDNMYGSSKSKIDASPHLDGYLGCCKRIHDYSEEFRNFADYFLKNDLESDHSCAAKSNDLIRCTIQRNFQHNLIQKYEPRRFRDLVGQNLVVKALSNAVMWQKIGRLYVFYGQHGTGKTSCARIFSRALNCQSCEEPKPCGFCSSCNGHYPGKSQNVIEVEPISSFHCESISKFLNKMAVSISSCSQYKVVIFDDCDALSRDCWGAILKLIEWAPRKVVFILVCSTLKVLPHTIISSCQKFFFPKLKDADIMSTLQWVSSKEHLDVEEDAMKLIAWRSSGSLREALMTLDQLSLIGERISLTLVQELIGLISDEKLVDLLDSALSTDTVNTVKNLRVLLETGVEPLALMSQLAMVVTNIISGAYDLTTERNRRKFFQCVPLSKEEMERLRQALKTLLEAETMLRLDNDKMTLLAATLLQLTPNKQSNSSVDYRFSRSPLDASNPADLKSKRQGSPEHVVMSENGRGWLLSDCNRSAHTGSPSGGHGNKPRMKHMLNPIGSDTAEASFSATENMSIHDIWSRVIDKVHIAGVKEFMLQEGRLLSVNFAVAPDVQLLFSSQQAKAKAEKFQEHIMQAFQTVLGSSVTLKISSHSKDIRMGALAPLLSVRKDGFLQQGWNKLDALDPPRANGADKIAPGEESSHTKVSSSDVKRRNVNKSIVKRKASLADVIQRVGGRNFLCSSGSTGKTFSMAKILMENNLRDEPKLRSQLGCFKEASRTTRSKLFPLKIRARRKHGSLLKLVSCRNCFGGKSQDHRS</sequence>
<dbReference type="GO" id="GO:0046872">
    <property type="term" value="F:metal ion binding"/>
    <property type="evidence" value="ECO:0007669"/>
    <property type="project" value="UniProtKB-KW"/>
</dbReference>
<accession>A0AAN7M5E7</accession>
<dbReference type="Gene3D" id="1.10.8.60">
    <property type="match status" value="1"/>
</dbReference>
<evidence type="ECO:0000256" key="5">
    <source>
        <dbReference type="ARBA" id="ARBA00022840"/>
    </source>
</evidence>
<reference evidence="9 10" key="1">
    <citation type="journal article" date="2023" name="Hortic Res">
        <title>Pangenome of water caltrop reveals structural variations and asymmetric subgenome divergence after allopolyploidization.</title>
        <authorList>
            <person name="Zhang X."/>
            <person name="Chen Y."/>
            <person name="Wang L."/>
            <person name="Yuan Y."/>
            <person name="Fang M."/>
            <person name="Shi L."/>
            <person name="Lu R."/>
            <person name="Comes H.P."/>
            <person name="Ma Y."/>
            <person name="Chen Y."/>
            <person name="Huang G."/>
            <person name="Zhou Y."/>
            <person name="Zheng Z."/>
            <person name="Qiu Y."/>
        </authorList>
    </citation>
    <scope>NUCLEOTIDE SEQUENCE [LARGE SCALE GENOMIC DNA]</scope>
    <source>
        <strain evidence="9">F231</strain>
    </source>
</reference>
<dbReference type="CDD" id="cd18137">
    <property type="entry name" value="HLD_clamp_pol_III_gamma_tau"/>
    <property type="match status" value="1"/>
</dbReference>
<dbReference type="InterPro" id="IPR050238">
    <property type="entry name" value="DNA_Rep/Repair_Clamp_Loader"/>
</dbReference>
<dbReference type="GO" id="GO:0006281">
    <property type="term" value="P:DNA repair"/>
    <property type="evidence" value="ECO:0007669"/>
    <property type="project" value="TreeGrafter"/>
</dbReference>
<dbReference type="AlphaFoldDB" id="A0AAN7M5E7"/>
<protein>
    <recommendedName>
        <fullName evidence="8">STICHEL DnaA-N-like alpha-beta domain-containing protein</fullName>
    </recommendedName>
</protein>
<evidence type="ECO:0000313" key="10">
    <source>
        <dbReference type="Proteomes" id="UP001346149"/>
    </source>
</evidence>
<dbReference type="SUPFAM" id="SSF52540">
    <property type="entry name" value="P-loop containing nucleoside triphosphate hydrolases"/>
    <property type="match status" value="1"/>
</dbReference>
<dbReference type="InterPro" id="IPR012763">
    <property type="entry name" value="DNA_pol_III_sug/sutau_N"/>
</dbReference>
<feature type="region of interest" description="Disordered" evidence="7">
    <location>
        <begin position="927"/>
        <end position="958"/>
    </location>
</feature>
<keyword evidence="10" id="KW-1185">Reference proteome</keyword>
<keyword evidence="3" id="KW-0547">Nucleotide-binding</keyword>
<dbReference type="EMBL" id="JAXQNO010000002">
    <property type="protein sequence ID" value="KAK4803188.1"/>
    <property type="molecule type" value="Genomic_DNA"/>
</dbReference>
<evidence type="ECO:0000313" key="9">
    <source>
        <dbReference type="EMBL" id="KAK4803188.1"/>
    </source>
</evidence>
<dbReference type="InterPro" id="IPR008921">
    <property type="entry name" value="DNA_pol3_clamp-load_cplx_C"/>
</dbReference>
<dbReference type="GO" id="GO:0005663">
    <property type="term" value="C:DNA replication factor C complex"/>
    <property type="evidence" value="ECO:0007669"/>
    <property type="project" value="TreeGrafter"/>
</dbReference>
<proteinExistence type="inferred from homology"/>
<dbReference type="GO" id="GO:0009360">
    <property type="term" value="C:DNA polymerase III complex"/>
    <property type="evidence" value="ECO:0007669"/>
    <property type="project" value="InterPro"/>
</dbReference>
<dbReference type="GO" id="GO:0005524">
    <property type="term" value="F:ATP binding"/>
    <property type="evidence" value="ECO:0007669"/>
    <property type="project" value="UniProtKB-KW"/>
</dbReference>
<organism evidence="9 10">
    <name type="scientific">Trapa natans</name>
    <name type="common">Water chestnut</name>
    <dbReference type="NCBI Taxonomy" id="22666"/>
    <lineage>
        <taxon>Eukaryota</taxon>
        <taxon>Viridiplantae</taxon>
        <taxon>Streptophyta</taxon>
        <taxon>Embryophyta</taxon>
        <taxon>Tracheophyta</taxon>
        <taxon>Spermatophyta</taxon>
        <taxon>Magnoliopsida</taxon>
        <taxon>eudicotyledons</taxon>
        <taxon>Gunneridae</taxon>
        <taxon>Pentapetalae</taxon>
        <taxon>rosids</taxon>
        <taxon>malvids</taxon>
        <taxon>Myrtales</taxon>
        <taxon>Lythraceae</taxon>
        <taxon>Trapa</taxon>
    </lineage>
</organism>
<comment type="caution">
    <text evidence="9">The sequence shown here is derived from an EMBL/GenBank/DDBJ whole genome shotgun (WGS) entry which is preliminary data.</text>
</comment>
<feature type="domain" description="STICHEL DnaA-N-like alpha-beta" evidence="8">
    <location>
        <begin position="815"/>
        <end position="894"/>
    </location>
</feature>
<dbReference type="GO" id="GO:0003887">
    <property type="term" value="F:DNA-directed DNA polymerase activity"/>
    <property type="evidence" value="ECO:0007669"/>
    <property type="project" value="InterPro"/>
</dbReference>
<dbReference type="NCBIfam" id="TIGR02397">
    <property type="entry name" value="dnaX_nterm"/>
    <property type="match status" value="1"/>
</dbReference>
<dbReference type="Pfam" id="PF13177">
    <property type="entry name" value="DNA_pol3_delta2"/>
    <property type="match status" value="1"/>
</dbReference>
<feature type="compositionally biased region" description="Basic and acidic residues" evidence="7">
    <location>
        <begin position="239"/>
        <end position="262"/>
    </location>
</feature>
<evidence type="ECO:0000256" key="1">
    <source>
        <dbReference type="ARBA" id="ARBA00006360"/>
    </source>
</evidence>
<evidence type="ECO:0000256" key="3">
    <source>
        <dbReference type="ARBA" id="ARBA00022741"/>
    </source>
</evidence>
<gene>
    <name evidence="9" type="ORF">SAY86_001391</name>
</gene>
<dbReference type="Pfam" id="PF23007">
    <property type="entry name" value="DnaA_N-like_STI"/>
    <property type="match status" value="1"/>
</dbReference>
<dbReference type="GO" id="GO:0003689">
    <property type="term" value="F:DNA clamp loader activity"/>
    <property type="evidence" value="ECO:0007669"/>
    <property type="project" value="TreeGrafter"/>
</dbReference>
<name>A0AAN7M5E7_TRANT</name>
<dbReference type="InterPro" id="IPR054506">
    <property type="entry name" value="DnaA_N-like_STI"/>
</dbReference>
<dbReference type="GO" id="GO:0006261">
    <property type="term" value="P:DNA-templated DNA replication"/>
    <property type="evidence" value="ECO:0007669"/>
    <property type="project" value="TreeGrafter"/>
</dbReference>
<keyword evidence="6" id="KW-0175">Coiled coil</keyword>
<evidence type="ECO:0000256" key="2">
    <source>
        <dbReference type="ARBA" id="ARBA00022723"/>
    </source>
</evidence>
<comment type="similarity">
    <text evidence="1">Belongs to the DnaX/STICHEL family.</text>
</comment>
<dbReference type="InterPro" id="IPR045085">
    <property type="entry name" value="HLD_clamp_pol_III_gamma_tau"/>
</dbReference>
<feature type="region of interest" description="Disordered" evidence="7">
    <location>
        <begin position="67"/>
        <end position="113"/>
    </location>
</feature>
<dbReference type="Gene3D" id="3.40.50.300">
    <property type="entry name" value="P-loop containing nucleotide triphosphate hydrolases"/>
    <property type="match status" value="1"/>
</dbReference>
<dbReference type="FunFam" id="1.10.8.60:FF:000013">
    <property type="entry name" value="DNA polymerase III subunit gamma/tau"/>
    <property type="match status" value="1"/>
</dbReference>
<dbReference type="GO" id="GO:0003677">
    <property type="term" value="F:DNA binding"/>
    <property type="evidence" value="ECO:0007669"/>
    <property type="project" value="InterPro"/>
</dbReference>
<evidence type="ECO:0000256" key="6">
    <source>
        <dbReference type="ARBA" id="ARBA00023054"/>
    </source>
</evidence>